<dbReference type="Proteomes" id="UP000286415">
    <property type="component" value="Unassembled WGS sequence"/>
</dbReference>
<sequence>MSHAQHSVYKLLYTTISSPYTATFVKRSIKRRNVNDAPDKPNGNRLNWYWVFPTVNAVFSQSSALIDSCWYPECKSNTVKYRECCRESKISATEETATTRFTQGAQADKNTQRPVARHFYL</sequence>
<organism evidence="1 2">
    <name type="scientific">Clonorchis sinensis</name>
    <name type="common">Chinese liver fluke</name>
    <dbReference type="NCBI Taxonomy" id="79923"/>
    <lineage>
        <taxon>Eukaryota</taxon>
        <taxon>Metazoa</taxon>
        <taxon>Spiralia</taxon>
        <taxon>Lophotrochozoa</taxon>
        <taxon>Platyhelminthes</taxon>
        <taxon>Trematoda</taxon>
        <taxon>Digenea</taxon>
        <taxon>Opisthorchiida</taxon>
        <taxon>Opisthorchiata</taxon>
        <taxon>Opisthorchiidae</taxon>
        <taxon>Clonorchis</taxon>
    </lineage>
</organism>
<accession>A0A419PLR4</accession>
<reference evidence="1 2" key="2">
    <citation type="journal article" date="2021" name="Genomics">
        <title>High-quality reference genome for Clonorchis sinensis.</title>
        <authorList>
            <person name="Young N.D."/>
            <person name="Stroehlein A.J."/>
            <person name="Kinkar L."/>
            <person name="Wang T."/>
            <person name="Sohn W.M."/>
            <person name="Chang B.C.H."/>
            <person name="Kaur P."/>
            <person name="Weisz D."/>
            <person name="Dudchenko O."/>
            <person name="Aiden E.L."/>
            <person name="Korhonen P.K."/>
            <person name="Gasser R.B."/>
        </authorList>
    </citation>
    <scope>NUCLEOTIDE SEQUENCE [LARGE SCALE GENOMIC DNA]</scope>
    <source>
        <strain evidence="1">Cs-k2</strain>
    </source>
</reference>
<dbReference type="EMBL" id="NIRI02000056">
    <property type="protein sequence ID" value="KAG5443684.1"/>
    <property type="molecule type" value="Genomic_DNA"/>
</dbReference>
<protein>
    <submittedName>
        <fullName evidence="1">Uncharacterized protein</fullName>
    </submittedName>
</protein>
<dbReference type="InParanoid" id="A0A419PLR4"/>
<comment type="caution">
    <text evidence="1">The sequence shown here is derived from an EMBL/GenBank/DDBJ whole genome shotgun (WGS) entry which is preliminary data.</text>
</comment>
<evidence type="ECO:0000313" key="1">
    <source>
        <dbReference type="EMBL" id="KAG5443684.1"/>
    </source>
</evidence>
<keyword evidence="2" id="KW-1185">Reference proteome</keyword>
<name>A0A419PLR4_CLOSI</name>
<proteinExistence type="predicted"/>
<gene>
    <name evidence="1" type="ORF">CSKR_104596</name>
</gene>
<dbReference type="OrthoDB" id="10548286at2759"/>
<evidence type="ECO:0000313" key="2">
    <source>
        <dbReference type="Proteomes" id="UP000286415"/>
    </source>
</evidence>
<dbReference type="AlphaFoldDB" id="A0A419PLR4"/>
<reference evidence="1 2" key="1">
    <citation type="journal article" date="2018" name="Biotechnol. Adv.">
        <title>Improved genomic resources and new bioinformatic workflow for the carcinogenic parasite Clonorchis sinensis: Biotechnological implications.</title>
        <authorList>
            <person name="Wang D."/>
            <person name="Korhonen P.K."/>
            <person name="Gasser R.B."/>
            <person name="Young N.D."/>
        </authorList>
    </citation>
    <scope>NUCLEOTIDE SEQUENCE [LARGE SCALE GENOMIC DNA]</scope>
    <source>
        <strain evidence="1">Cs-k2</strain>
    </source>
</reference>